<name>A0A371XB35_9HYPH</name>
<feature type="region of interest" description="Disordered" evidence="1">
    <location>
        <begin position="54"/>
        <end position="82"/>
    </location>
</feature>
<proteinExistence type="predicted"/>
<feature type="compositionally biased region" description="Basic and acidic residues" evidence="1">
    <location>
        <begin position="55"/>
        <end position="69"/>
    </location>
</feature>
<dbReference type="Proteomes" id="UP000264310">
    <property type="component" value="Unassembled WGS sequence"/>
</dbReference>
<evidence type="ECO:0000256" key="1">
    <source>
        <dbReference type="SAM" id="MobiDB-lite"/>
    </source>
</evidence>
<evidence type="ECO:0000313" key="2">
    <source>
        <dbReference type="EMBL" id="RFC66447.1"/>
    </source>
</evidence>
<reference evidence="2 3" key="1">
    <citation type="submission" date="2018-08" db="EMBL/GenBank/DDBJ databases">
        <title>Fulvimarina sp. 85, whole genome shotgun sequence.</title>
        <authorList>
            <person name="Tuo L."/>
        </authorList>
    </citation>
    <scope>NUCLEOTIDE SEQUENCE [LARGE SCALE GENOMIC DNA]</scope>
    <source>
        <strain evidence="2 3">85</strain>
    </source>
</reference>
<protein>
    <submittedName>
        <fullName evidence="2">Uncharacterized protein</fullName>
    </submittedName>
</protein>
<keyword evidence="3" id="KW-1185">Reference proteome</keyword>
<dbReference type="RefSeq" id="WP_116681700.1">
    <property type="nucleotide sequence ID" value="NZ_QURL01000001.1"/>
</dbReference>
<comment type="caution">
    <text evidence="2">The sequence shown here is derived from an EMBL/GenBank/DDBJ whole genome shotgun (WGS) entry which is preliminary data.</text>
</comment>
<dbReference type="EMBL" id="QURL01000001">
    <property type="protein sequence ID" value="RFC66447.1"/>
    <property type="molecule type" value="Genomic_DNA"/>
</dbReference>
<evidence type="ECO:0000313" key="3">
    <source>
        <dbReference type="Proteomes" id="UP000264310"/>
    </source>
</evidence>
<feature type="region of interest" description="Disordered" evidence="1">
    <location>
        <begin position="18"/>
        <end position="38"/>
    </location>
</feature>
<sequence>MTYYAATRLTLTKSRAKVKPTVEKDEPFPTDAGYGPKDMERLKNEGLVYEAPKTATDERKAEERAKAQDEAEIVVTGSHNAE</sequence>
<organism evidence="2 3">
    <name type="scientific">Fulvimarina endophytica</name>
    <dbReference type="NCBI Taxonomy" id="2293836"/>
    <lineage>
        <taxon>Bacteria</taxon>
        <taxon>Pseudomonadati</taxon>
        <taxon>Pseudomonadota</taxon>
        <taxon>Alphaproteobacteria</taxon>
        <taxon>Hyphomicrobiales</taxon>
        <taxon>Aurantimonadaceae</taxon>
        <taxon>Fulvimarina</taxon>
    </lineage>
</organism>
<dbReference type="AlphaFoldDB" id="A0A371XB35"/>
<accession>A0A371XB35</accession>
<gene>
    <name evidence="2" type="ORF">DYI37_03110</name>
</gene>